<dbReference type="Gene3D" id="2.20.100.10">
    <property type="entry name" value="Thrombospondin type-1 (TSP1) repeat"/>
    <property type="match status" value="2"/>
</dbReference>
<organism evidence="5 6">
    <name type="scientific">Crocodylus porosus</name>
    <name type="common">Saltwater crocodile</name>
    <name type="synonym">Estuarine crocodile</name>
    <dbReference type="NCBI Taxonomy" id="8502"/>
    <lineage>
        <taxon>Eukaryota</taxon>
        <taxon>Metazoa</taxon>
        <taxon>Chordata</taxon>
        <taxon>Craniata</taxon>
        <taxon>Vertebrata</taxon>
        <taxon>Euteleostomi</taxon>
        <taxon>Archelosauria</taxon>
        <taxon>Archosauria</taxon>
        <taxon>Crocodylia</taxon>
        <taxon>Longirostres</taxon>
        <taxon>Crocodylidae</taxon>
        <taxon>Crocodylus</taxon>
    </lineage>
</organism>
<keyword evidence="6" id="KW-1185">Reference proteome</keyword>
<reference evidence="5" key="2">
    <citation type="submission" date="2025-09" db="UniProtKB">
        <authorList>
            <consortium name="Ensembl"/>
        </authorList>
    </citation>
    <scope>IDENTIFICATION</scope>
</reference>
<dbReference type="InterPro" id="IPR050439">
    <property type="entry name" value="ADAMTS_ADAMTS-like"/>
</dbReference>
<feature type="domain" description="TIL" evidence="4">
    <location>
        <begin position="3"/>
        <end position="49"/>
    </location>
</feature>
<evidence type="ECO:0000256" key="3">
    <source>
        <dbReference type="SAM" id="MobiDB-lite"/>
    </source>
</evidence>
<dbReference type="InterPro" id="IPR036084">
    <property type="entry name" value="Ser_inhib-like_sf"/>
</dbReference>
<dbReference type="PROSITE" id="PS50092">
    <property type="entry name" value="TSP1"/>
    <property type="match status" value="2"/>
</dbReference>
<dbReference type="SMART" id="SM00209">
    <property type="entry name" value="TSP1"/>
    <property type="match status" value="2"/>
</dbReference>
<protein>
    <recommendedName>
        <fullName evidence="4">TIL domain-containing protein</fullName>
    </recommendedName>
</protein>
<evidence type="ECO:0000256" key="2">
    <source>
        <dbReference type="ARBA" id="ARBA00022525"/>
    </source>
</evidence>
<dbReference type="GO" id="GO:0004222">
    <property type="term" value="F:metalloendopeptidase activity"/>
    <property type="evidence" value="ECO:0007669"/>
    <property type="project" value="TreeGrafter"/>
</dbReference>
<evidence type="ECO:0000313" key="6">
    <source>
        <dbReference type="Proteomes" id="UP000594220"/>
    </source>
</evidence>
<dbReference type="GO" id="GO:0031012">
    <property type="term" value="C:extracellular matrix"/>
    <property type="evidence" value="ECO:0007669"/>
    <property type="project" value="TreeGrafter"/>
</dbReference>
<dbReference type="InterPro" id="IPR000884">
    <property type="entry name" value="TSP1_rpt"/>
</dbReference>
<dbReference type="SUPFAM" id="SSF82895">
    <property type="entry name" value="TSP-1 type 1 repeat"/>
    <property type="match status" value="2"/>
</dbReference>
<dbReference type="InterPro" id="IPR002919">
    <property type="entry name" value="TIL_dom"/>
</dbReference>
<dbReference type="GO" id="GO:0006508">
    <property type="term" value="P:proteolysis"/>
    <property type="evidence" value="ECO:0007669"/>
    <property type="project" value="TreeGrafter"/>
</dbReference>
<dbReference type="Proteomes" id="UP000594220">
    <property type="component" value="Unplaced"/>
</dbReference>
<dbReference type="PANTHER" id="PTHR13723:SF200">
    <property type="entry name" value="ADAM METALLOPEPTIDASE WITH THROMBOSPONDIN TYPE 1 MOTIF B, ISOFORM B"/>
    <property type="match status" value="1"/>
</dbReference>
<name>A0A7M4DZY7_CROPO</name>
<dbReference type="Pfam" id="PF01826">
    <property type="entry name" value="TIL"/>
    <property type="match status" value="1"/>
</dbReference>
<dbReference type="Ensembl" id="ENSCPRT00005002600.1">
    <property type="protein sequence ID" value="ENSCPRP00005002221.1"/>
    <property type="gene ID" value="ENSCPRG00005001633.1"/>
</dbReference>
<dbReference type="GO" id="GO:0005576">
    <property type="term" value="C:extracellular region"/>
    <property type="evidence" value="ECO:0007669"/>
    <property type="project" value="UniProtKB-SubCell"/>
</dbReference>
<evidence type="ECO:0000259" key="4">
    <source>
        <dbReference type="Pfam" id="PF01826"/>
    </source>
</evidence>
<dbReference type="CDD" id="cd19941">
    <property type="entry name" value="TIL"/>
    <property type="match status" value="1"/>
</dbReference>
<proteinExistence type="predicted"/>
<dbReference type="GO" id="GO:0030198">
    <property type="term" value="P:extracellular matrix organization"/>
    <property type="evidence" value="ECO:0007669"/>
    <property type="project" value="TreeGrafter"/>
</dbReference>
<dbReference type="AlphaFoldDB" id="A0A7M4DZY7"/>
<dbReference type="Pfam" id="PF00090">
    <property type="entry name" value="TSP_1"/>
    <property type="match status" value="2"/>
</dbReference>
<dbReference type="GeneTree" id="ENSGT00940000155829"/>
<dbReference type="SUPFAM" id="SSF57567">
    <property type="entry name" value="Serine protease inhibitors"/>
    <property type="match status" value="1"/>
</dbReference>
<keyword evidence="2" id="KW-0964">Secreted</keyword>
<feature type="region of interest" description="Disordered" evidence="3">
    <location>
        <begin position="425"/>
        <end position="452"/>
    </location>
</feature>
<dbReference type="PANTHER" id="PTHR13723">
    <property type="entry name" value="ADAMTS A DISINTEGRIN AND METALLOPROTEASE WITH THROMBOSPONDIN MOTIFS PROTEASE"/>
    <property type="match status" value="1"/>
</dbReference>
<accession>A0A7M4DZY7</accession>
<reference evidence="5" key="1">
    <citation type="submission" date="2025-08" db="UniProtKB">
        <authorList>
            <consortium name="Ensembl"/>
        </authorList>
    </citation>
    <scope>IDENTIFICATION</scope>
</reference>
<sequence>MQCDNGLEYEACGPACPQTCKTFGLELAEHCDAVSCVEGCFCPEGKVLHGKVPASPLGTEWWGGELKPGQGMCLFSLPKGTPLPSSFPHRSPFPDPFSPGPSFWSLSWSSASAKAWRTAWDAEPRSGLPDAGESTAIALCVLCTAPCSHAAPGGFCFCSSYHPAVSGLVCPGATSGWLPSDERDCGLWSAWAPWSTCSRSCGTGLQVRRRACTRRADHVLRHCHGEETQAQQCFAVACPGASWLGRAGLGVRRIHGTAEAREDLCLPPCRPPQQAGGDPEARRTHAICFPTVDGAWSEWATWANCTQDCRGVVVRRRECVPPQNGGRPCIELPGDSPSTLEIRESLGPNPGALPCSGDSGSAGGHGLHRLGSLLWLPLGQHQALHARGLCPRNRTGSPGQTDRREVVSVSGCLWATGPRRVQLWPQLEGGTAQRPRKPWRGPSQPRGEVLQGDESNEKLHVGVCVHAPRHVSCMCTCGWVGVPACMCVCVHLYM</sequence>
<dbReference type="Gene3D" id="2.10.25.10">
    <property type="entry name" value="Laminin"/>
    <property type="match status" value="1"/>
</dbReference>
<evidence type="ECO:0000256" key="1">
    <source>
        <dbReference type="ARBA" id="ARBA00004613"/>
    </source>
</evidence>
<dbReference type="InterPro" id="IPR036383">
    <property type="entry name" value="TSP1_rpt_sf"/>
</dbReference>
<evidence type="ECO:0000313" key="5">
    <source>
        <dbReference type="Ensembl" id="ENSCPRP00005002221.1"/>
    </source>
</evidence>
<comment type="subcellular location">
    <subcellularLocation>
        <location evidence="1">Secreted</location>
    </subcellularLocation>
</comment>